<dbReference type="EMBL" id="JANCPR020000064">
    <property type="protein sequence ID" value="MDJ1137722.1"/>
    <property type="molecule type" value="Genomic_DNA"/>
</dbReference>
<keyword evidence="5" id="KW-0130">Cell adhesion</keyword>
<comment type="caution">
    <text evidence="10">The sequence shown here is derived from an EMBL/GenBank/DDBJ whole genome shotgun (WGS) entry which is preliminary data.</text>
</comment>
<evidence type="ECO:0000313" key="11">
    <source>
        <dbReference type="Proteomes" id="UP001214441"/>
    </source>
</evidence>
<evidence type="ECO:0000313" key="10">
    <source>
        <dbReference type="EMBL" id="MDJ1137722.1"/>
    </source>
</evidence>
<dbReference type="PROSITE" id="PS51257">
    <property type="entry name" value="PROKAR_LIPOPROTEIN"/>
    <property type="match status" value="1"/>
</dbReference>
<comment type="subcellular location">
    <subcellularLocation>
        <location evidence="1">Secreted</location>
        <location evidence="1">Cell wall</location>
    </subcellularLocation>
</comment>
<feature type="signal peptide" evidence="8">
    <location>
        <begin position="1"/>
        <end position="27"/>
    </location>
</feature>
<keyword evidence="4 8" id="KW-0732">Signal</keyword>
<accession>A0ABT7A8P9</accession>
<dbReference type="RefSeq" id="WP_274044567.1">
    <property type="nucleotide sequence ID" value="NZ_JANCPR020000064.1"/>
</dbReference>
<keyword evidence="3" id="KW-0964">Secreted</keyword>
<evidence type="ECO:0000259" key="9">
    <source>
        <dbReference type="PROSITE" id="PS51884"/>
    </source>
</evidence>
<feature type="chain" id="PRO_5046941742" evidence="8">
    <location>
        <begin position="28"/>
        <end position="81"/>
    </location>
</feature>
<dbReference type="InterPro" id="IPR005528">
    <property type="entry name" value="ChpA-H"/>
</dbReference>
<evidence type="ECO:0000256" key="7">
    <source>
        <dbReference type="PROSITE-ProRule" id="PRU01232"/>
    </source>
</evidence>
<evidence type="ECO:0000256" key="2">
    <source>
        <dbReference type="ARBA" id="ARBA00022512"/>
    </source>
</evidence>
<evidence type="ECO:0000256" key="6">
    <source>
        <dbReference type="ARBA" id="ARBA00023087"/>
    </source>
</evidence>
<dbReference type="Pfam" id="PF03777">
    <property type="entry name" value="ChpA-C"/>
    <property type="match status" value="1"/>
</dbReference>
<proteinExistence type="predicted"/>
<keyword evidence="6 7" id="KW-0034">Amyloid</keyword>
<organism evidence="10 11">
    <name type="scientific">Streptomyces iconiensis</name>
    <dbReference type="NCBI Taxonomy" id="1384038"/>
    <lineage>
        <taxon>Bacteria</taxon>
        <taxon>Bacillati</taxon>
        <taxon>Actinomycetota</taxon>
        <taxon>Actinomycetes</taxon>
        <taxon>Kitasatosporales</taxon>
        <taxon>Streptomycetaceae</taxon>
        <taxon>Streptomyces</taxon>
    </lineage>
</organism>
<dbReference type="Proteomes" id="UP001214441">
    <property type="component" value="Unassembled WGS sequence"/>
</dbReference>
<evidence type="ECO:0000256" key="5">
    <source>
        <dbReference type="ARBA" id="ARBA00022889"/>
    </source>
</evidence>
<keyword evidence="11" id="KW-1185">Reference proteome</keyword>
<sequence length="81" mass="7653">MNTAQKAALVTAAAGVAACASAGSAFADGGVAAHGAATKSPGVVSGNTAQVPVHVPVNFSGNTINVVGVLNPAFGNKAVNH</sequence>
<evidence type="ECO:0000256" key="3">
    <source>
        <dbReference type="ARBA" id="ARBA00022525"/>
    </source>
</evidence>
<protein>
    <submittedName>
        <fullName evidence="10">Chaplin</fullName>
    </submittedName>
</protein>
<feature type="domain" description="Chaplin" evidence="9">
    <location>
        <begin position="40"/>
        <end position="80"/>
    </location>
</feature>
<keyword evidence="2" id="KW-0134">Cell wall</keyword>
<reference evidence="10 11" key="1">
    <citation type="submission" date="2023-05" db="EMBL/GenBank/DDBJ databases">
        <title>Streptantibioticus silvisoli sp. nov., acidotolerant actinomycetes 1 from pine litter.</title>
        <authorList>
            <person name="Swiecimska M."/>
            <person name="Golinska P."/>
            <person name="Sangal V."/>
            <person name="Wachnowicz B."/>
            <person name="Goodfellow M."/>
        </authorList>
    </citation>
    <scope>NUCLEOTIDE SEQUENCE [LARGE SCALE GENOMIC DNA]</scope>
    <source>
        <strain evidence="10 11">DSM 42109</strain>
    </source>
</reference>
<evidence type="ECO:0000256" key="1">
    <source>
        <dbReference type="ARBA" id="ARBA00004191"/>
    </source>
</evidence>
<evidence type="ECO:0000256" key="4">
    <source>
        <dbReference type="ARBA" id="ARBA00022729"/>
    </source>
</evidence>
<evidence type="ECO:0000256" key="8">
    <source>
        <dbReference type="SAM" id="SignalP"/>
    </source>
</evidence>
<name>A0ABT7A8P9_9ACTN</name>
<dbReference type="PROSITE" id="PS51884">
    <property type="entry name" value="CHAPLIN"/>
    <property type="match status" value="1"/>
</dbReference>
<gene>
    <name evidence="10" type="ORF">NMN56_038365</name>
</gene>